<comment type="caution">
    <text evidence="1">The sequence shown here is derived from an EMBL/GenBank/DDBJ whole genome shotgun (WGS) entry which is preliminary data.</text>
</comment>
<dbReference type="AlphaFoldDB" id="A0A7J5JAS8"/>
<evidence type="ECO:0000313" key="2">
    <source>
        <dbReference type="Proteomes" id="UP000460317"/>
    </source>
</evidence>
<dbReference type="EMBL" id="WCSB01000050">
    <property type="protein sequence ID" value="KAB4447134.1"/>
    <property type="molecule type" value="Genomic_DNA"/>
</dbReference>
<organism evidence="1 2">
    <name type="scientific">Bacteroides thetaiotaomicron</name>
    <dbReference type="NCBI Taxonomy" id="818"/>
    <lineage>
        <taxon>Bacteria</taxon>
        <taxon>Pseudomonadati</taxon>
        <taxon>Bacteroidota</taxon>
        <taxon>Bacteroidia</taxon>
        <taxon>Bacteroidales</taxon>
        <taxon>Bacteroidaceae</taxon>
        <taxon>Bacteroides</taxon>
    </lineage>
</organism>
<evidence type="ECO:0000313" key="1">
    <source>
        <dbReference type="EMBL" id="KAB4447134.1"/>
    </source>
</evidence>
<accession>A0A7J5JAS8</accession>
<protein>
    <submittedName>
        <fullName evidence="1">Uncharacterized protein</fullName>
    </submittedName>
</protein>
<reference evidence="1 2" key="1">
    <citation type="journal article" date="2019" name="Nat. Med.">
        <title>A library of human gut bacterial isolates paired with longitudinal multiomics data enables mechanistic microbiome research.</title>
        <authorList>
            <person name="Poyet M."/>
            <person name="Groussin M."/>
            <person name="Gibbons S.M."/>
            <person name="Avila-Pacheco J."/>
            <person name="Jiang X."/>
            <person name="Kearney S.M."/>
            <person name="Perrotta A.R."/>
            <person name="Berdy B."/>
            <person name="Zhao S."/>
            <person name="Lieberman T.D."/>
            <person name="Swanson P.K."/>
            <person name="Smith M."/>
            <person name="Roesemann S."/>
            <person name="Alexander J.E."/>
            <person name="Rich S.A."/>
            <person name="Livny J."/>
            <person name="Vlamakis H."/>
            <person name="Clish C."/>
            <person name="Bullock K."/>
            <person name="Deik A."/>
            <person name="Scott J."/>
            <person name="Pierce K.A."/>
            <person name="Xavier R.J."/>
            <person name="Alm E.J."/>
        </authorList>
    </citation>
    <scope>NUCLEOTIDE SEQUENCE [LARGE SCALE GENOMIC DNA]</scope>
    <source>
        <strain evidence="1 2">BIOML-A165</strain>
    </source>
</reference>
<sequence>MIYKFQVHISNKDLYPQETLDVINILSDIPRDIFFRLFLLYRNTYLNKDIREILNNIKQYGCWSFEKEINKKLSEYHKQQKPYHPSIESDRNILLCEVSMLELLRRELSVSPTNNNMSDLDYHARFIKAILLVNDEIFDIEDLRESDITTENVRIERMLLTNNFSFYSLTGLRDNDLGLMEIIKLLEFCRFCETNNQFNDYLSQYMQQENIKSAQHYGFKYLAIYFAFKKSGAYSCPTLVNDYQPFNKIQINDIVSLDQNLDYKKFRQIPLIEIKPDMYLLSDMKFILQRMYTGLIFDLIGVSKLSAQQFFGNFDKLFSEEYLFYKFMENAFKSMHKAVKLNGNQLKQLCPDFDGEPDYYIRIKNTIFIFEHKDVRIAAKDRMARNYDIIEKALFKKFIEVEQKNKKKSKLGVSQLAVNVDKILSGNFKYDKNIKHKRIHIYPILIVFDGLFNLHGLNTLLNREFKSRVKGNKHKVNDLTIMDINTLIKFAPKIANGALDFKSTIDKYHKYIKSKERIMYHGMSIDNIFERFISYPDFMDGTYKRANMVKFIDTYKKQFKEVIFPQD</sequence>
<dbReference type="RefSeq" id="WP_130041315.1">
    <property type="nucleotide sequence ID" value="NZ_RCXW01000003.1"/>
</dbReference>
<gene>
    <name evidence="1" type="ORF">GAN93_24500</name>
</gene>
<name>A0A7J5JAS8_BACT4</name>
<dbReference type="Proteomes" id="UP000460317">
    <property type="component" value="Unassembled WGS sequence"/>
</dbReference>
<proteinExistence type="predicted"/>